<proteinExistence type="predicted"/>
<protein>
    <submittedName>
        <fullName evidence="5 6">Uncharacterized protein LOC115884790</fullName>
    </submittedName>
</protein>
<dbReference type="OrthoDB" id="6759436at2759"/>
<dbReference type="GeneID" id="115884790"/>
<feature type="region of interest" description="Disordered" evidence="2">
    <location>
        <begin position="42"/>
        <end position="121"/>
    </location>
</feature>
<dbReference type="RefSeq" id="XP_030759331.1">
    <property type="nucleotide sequence ID" value="XM_030903471.1"/>
</dbReference>
<reference evidence="5 6" key="1">
    <citation type="submission" date="2025-04" db="UniProtKB">
        <authorList>
            <consortium name="RefSeq"/>
        </authorList>
    </citation>
    <scope>IDENTIFICATION</scope>
    <source>
        <tissue evidence="5 6">Gonads</tissue>
    </source>
</reference>
<gene>
    <name evidence="5 6" type="primary">LOC115884790</name>
</gene>
<evidence type="ECO:0000313" key="4">
    <source>
        <dbReference type="Proteomes" id="UP000504635"/>
    </source>
</evidence>
<dbReference type="PANTHER" id="PTHR10773:SF19">
    <property type="match status" value="1"/>
</dbReference>
<feature type="domain" description="DUF7869" evidence="3">
    <location>
        <begin position="438"/>
        <end position="606"/>
    </location>
</feature>
<name>A0A6J2Y8N8_SITOR</name>
<feature type="compositionally biased region" description="Low complexity" evidence="2">
    <location>
        <begin position="81"/>
        <end position="90"/>
    </location>
</feature>
<dbReference type="KEGG" id="soy:115884790"/>
<feature type="coiled-coil region" evidence="1">
    <location>
        <begin position="359"/>
        <end position="386"/>
    </location>
</feature>
<dbReference type="AlphaFoldDB" id="A0A6J2Y8N8"/>
<dbReference type="PANTHER" id="PTHR10773">
    <property type="entry name" value="DNA-DIRECTED RNA POLYMERASES I, II, AND III SUBUNIT RPABC2"/>
    <property type="match status" value="1"/>
</dbReference>
<evidence type="ECO:0000256" key="2">
    <source>
        <dbReference type="SAM" id="MobiDB-lite"/>
    </source>
</evidence>
<accession>A0A6J2Y8N8</accession>
<dbReference type="Pfam" id="PF25273">
    <property type="entry name" value="DUF7869"/>
    <property type="match status" value="1"/>
</dbReference>
<evidence type="ECO:0000313" key="5">
    <source>
        <dbReference type="RefSeq" id="XP_030759330.1"/>
    </source>
</evidence>
<keyword evidence="4" id="KW-1185">Reference proteome</keyword>
<keyword evidence="1" id="KW-0175">Coiled coil</keyword>
<organism evidence="4 5">
    <name type="scientific">Sitophilus oryzae</name>
    <name type="common">Rice weevil</name>
    <name type="synonym">Curculio oryzae</name>
    <dbReference type="NCBI Taxonomy" id="7048"/>
    <lineage>
        <taxon>Eukaryota</taxon>
        <taxon>Metazoa</taxon>
        <taxon>Ecdysozoa</taxon>
        <taxon>Arthropoda</taxon>
        <taxon>Hexapoda</taxon>
        <taxon>Insecta</taxon>
        <taxon>Pterygota</taxon>
        <taxon>Neoptera</taxon>
        <taxon>Endopterygota</taxon>
        <taxon>Coleoptera</taxon>
        <taxon>Polyphaga</taxon>
        <taxon>Cucujiformia</taxon>
        <taxon>Curculionidae</taxon>
        <taxon>Dryophthorinae</taxon>
        <taxon>Sitophilus</taxon>
    </lineage>
</organism>
<sequence>MLKKIEIPSVDNEVVVSEYTHTDDEPQDLNQNYKKCLALKQSRESKENIANIENVEPESSNSSREEAPYSSDDSIRDPNYSDDSSSNSSEAESDMSHVTAETIQEKKKTRKRKAEPSTWKKNCAKRLRNSGKSYKTLVKGNEIPERKIQPACNEKCKQNCSRKFTEEERLKIFKNYWDMSDIVKQRTYLLTLMQEVNPKYRYPVQGGHGVRATNHAFYFYKNDQKKRVCKTFFIATLGITNRCIRTVKSKIKNGTLGQDNRGKHANHKQVPEDIKDGIRAHISSIPAIESHYTRAHTEKTFIEGSKTIAQLYRDYKIDCVAQGKPHGNLTMYRNIFNYEYNIAFFVPKKDQCQTCVSFQNSNEEEKKTFEENYKNHIEEKNLSREEKIKDKSKISPFFQVACFDLEATLPTPNGQVSSFYYRSKLSTYNFTVCDITPKGQGAVYCYMWHEAQGKRGAVEIGTCLLNYLKEKSETSDCDDLEITFYSDNCAGQQKNKFVIAAFLYAVANYKIKSITHKYLVTGHTQNEGDNVHSLIEKNIKQALKSGPISTPSQYVGLVQTAKKTGPPFKVIELAHEDFLDLKELAERTCTNFTKNSFGQNFKLSDASVIRVEKENLNSFFYKISFKDINYKSVKINNERRTRTPLNIASLVNYNLQKAYTAALPISKKKYDDLMFLLRTNAINKTHSNFYESLTFCE</sequence>
<dbReference type="InterPro" id="IPR057191">
    <property type="entry name" value="DUF7869"/>
</dbReference>
<evidence type="ECO:0000313" key="6">
    <source>
        <dbReference type="RefSeq" id="XP_030759331.1"/>
    </source>
</evidence>
<evidence type="ECO:0000256" key="1">
    <source>
        <dbReference type="SAM" id="Coils"/>
    </source>
</evidence>
<dbReference type="RefSeq" id="XP_030759330.1">
    <property type="nucleotide sequence ID" value="XM_030903470.1"/>
</dbReference>
<evidence type="ECO:0000259" key="3">
    <source>
        <dbReference type="Pfam" id="PF25273"/>
    </source>
</evidence>
<dbReference type="Proteomes" id="UP000504635">
    <property type="component" value="Unplaced"/>
</dbReference>